<feature type="region of interest" description="Disordered" evidence="13">
    <location>
        <begin position="563"/>
        <end position="641"/>
    </location>
</feature>
<keyword evidence="12" id="KW-0175">Coiled coil</keyword>
<evidence type="ECO:0000256" key="5">
    <source>
        <dbReference type="ARBA" id="ARBA00022723"/>
    </source>
</evidence>
<evidence type="ECO:0000256" key="2">
    <source>
        <dbReference type="ARBA" id="ARBA00004123"/>
    </source>
</evidence>
<feature type="compositionally biased region" description="Basic and acidic residues" evidence="13">
    <location>
        <begin position="506"/>
        <end position="523"/>
    </location>
</feature>
<name>A0A7R9APC3_TIMSH</name>
<evidence type="ECO:0000256" key="8">
    <source>
        <dbReference type="ARBA" id="ARBA00022786"/>
    </source>
</evidence>
<keyword evidence="8" id="KW-0833">Ubl conjugation pathway</keyword>
<evidence type="ECO:0000256" key="3">
    <source>
        <dbReference type="ARBA" id="ARBA00012483"/>
    </source>
</evidence>
<dbReference type="PROSITE" id="PS50089">
    <property type="entry name" value="ZF_RING_2"/>
    <property type="match status" value="1"/>
</dbReference>
<comment type="catalytic activity">
    <reaction evidence="1">
        <text>S-ubiquitinyl-[E2 ubiquitin-conjugating enzyme]-L-cysteine + [acceptor protein]-L-lysine = [E2 ubiquitin-conjugating enzyme]-L-cysteine + N(6)-ubiquitinyl-[acceptor protein]-L-lysine.</text>
        <dbReference type="EC" id="2.3.2.27"/>
    </reaction>
</comment>
<dbReference type="InterPro" id="IPR001841">
    <property type="entry name" value="Znf_RING"/>
</dbReference>
<dbReference type="GO" id="GO:0005634">
    <property type="term" value="C:nucleus"/>
    <property type="evidence" value="ECO:0007669"/>
    <property type="project" value="UniProtKB-SubCell"/>
</dbReference>
<evidence type="ECO:0000256" key="10">
    <source>
        <dbReference type="ARBA" id="ARBA00023242"/>
    </source>
</evidence>
<proteinExistence type="predicted"/>
<feature type="region of interest" description="Disordered" evidence="13">
    <location>
        <begin position="688"/>
        <end position="722"/>
    </location>
</feature>
<dbReference type="InterPro" id="IPR013083">
    <property type="entry name" value="Znf_RING/FYVE/PHD"/>
</dbReference>
<dbReference type="EMBL" id="OC000695">
    <property type="protein sequence ID" value="CAD7258098.1"/>
    <property type="molecule type" value="Genomic_DNA"/>
</dbReference>
<gene>
    <name evidence="15" type="ORF">TSIB3V08_LOCUS2340</name>
</gene>
<evidence type="ECO:0000256" key="7">
    <source>
        <dbReference type="ARBA" id="ARBA00022771"/>
    </source>
</evidence>
<keyword evidence="5" id="KW-0479">Metal-binding</keyword>
<keyword evidence="10" id="KW-0539">Nucleus</keyword>
<dbReference type="CDD" id="cd22249">
    <property type="entry name" value="UDM1_RNF168_RNF169-like"/>
    <property type="match status" value="1"/>
</dbReference>
<dbReference type="PANTHER" id="PTHR23328">
    <property type="entry name" value="RING-TYPE DOMAIN-CONTAINING PROTEIN"/>
    <property type="match status" value="1"/>
</dbReference>
<keyword evidence="4" id="KW-0808">Transferase</keyword>
<dbReference type="GO" id="GO:0006302">
    <property type="term" value="P:double-strand break repair"/>
    <property type="evidence" value="ECO:0007669"/>
    <property type="project" value="TreeGrafter"/>
</dbReference>
<evidence type="ECO:0000313" key="15">
    <source>
        <dbReference type="EMBL" id="CAD7258098.1"/>
    </source>
</evidence>
<comment type="subcellular location">
    <subcellularLocation>
        <location evidence="2">Nucleus</location>
    </subcellularLocation>
</comment>
<dbReference type="CDD" id="cd21932">
    <property type="entry name" value="MIU2_RNF168-like"/>
    <property type="match status" value="1"/>
</dbReference>
<keyword evidence="6" id="KW-0227">DNA damage</keyword>
<dbReference type="InterPro" id="IPR018957">
    <property type="entry name" value="Znf_C3HC4_RING-type"/>
</dbReference>
<feature type="compositionally biased region" description="Basic and acidic residues" evidence="13">
    <location>
        <begin position="288"/>
        <end position="302"/>
    </location>
</feature>
<evidence type="ECO:0000256" key="13">
    <source>
        <dbReference type="SAM" id="MobiDB-lite"/>
    </source>
</evidence>
<feature type="coiled-coil region" evidence="12">
    <location>
        <begin position="220"/>
        <end position="258"/>
    </location>
</feature>
<dbReference type="AlphaFoldDB" id="A0A7R9APC3"/>
<evidence type="ECO:0000256" key="6">
    <source>
        <dbReference type="ARBA" id="ARBA00022763"/>
    </source>
</evidence>
<dbReference type="SUPFAM" id="SSF57850">
    <property type="entry name" value="RING/U-box"/>
    <property type="match status" value="1"/>
</dbReference>
<keyword evidence="9" id="KW-0862">Zinc</keyword>
<dbReference type="Pfam" id="PF00097">
    <property type="entry name" value="zf-C3HC4"/>
    <property type="match status" value="1"/>
</dbReference>
<feature type="compositionally biased region" description="Basic and acidic residues" evidence="13">
    <location>
        <begin position="688"/>
        <end position="704"/>
    </location>
</feature>
<feature type="region of interest" description="Disordered" evidence="13">
    <location>
        <begin position="279"/>
        <end position="312"/>
    </location>
</feature>
<accession>A0A7R9APC3</accession>
<evidence type="ECO:0000256" key="12">
    <source>
        <dbReference type="SAM" id="Coils"/>
    </source>
</evidence>
<dbReference type="InterPro" id="IPR051657">
    <property type="entry name" value="RNF168/RNF169_E3_ubiq-ligase"/>
</dbReference>
<evidence type="ECO:0000259" key="14">
    <source>
        <dbReference type="PROSITE" id="PS50089"/>
    </source>
</evidence>
<dbReference type="GO" id="GO:0031491">
    <property type="term" value="F:nucleosome binding"/>
    <property type="evidence" value="ECO:0007669"/>
    <property type="project" value="TreeGrafter"/>
</dbReference>
<evidence type="ECO:0000256" key="1">
    <source>
        <dbReference type="ARBA" id="ARBA00000900"/>
    </source>
</evidence>
<feature type="domain" description="RING-type" evidence="14">
    <location>
        <begin position="118"/>
        <end position="155"/>
    </location>
</feature>
<evidence type="ECO:0000256" key="9">
    <source>
        <dbReference type="ARBA" id="ARBA00022833"/>
    </source>
</evidence>
<organism evidence="15">
    <name type="scientific">Timema shepardi</name>
    <name type="common">Walking stick</name>
    <dbReference type="NCBI Taxonomy" id="629360"/>
    <lineage>
        <taxon>Eukaryota</taxon>
        <taxon>Metazoa</taxon>
        <taxon>Ecdysozoa</taxon>
        <taxon>Arthropoda</taxon>
        <taxon>Hexapoda</taxon>
        <taxon>Insecta</taxon>
        <taxon>Pterygota</taxon>
        <taxon>Neoptera</taxon>
        <taxon>Polyneoptera</taxon>
        <taxon>Phasmatodea</taxon>
        <taxon>Timematodea</taxon>
        <taxon>Timematoidea</taxon>
        <taxon>Timematidae</taxon>
        <taxon>Timema</taxon>
    </lineage>
</organism>
<dbReference type="GO" id="GO:0008270">
    <property type="term" value="F:zinc ion binding"/>
    <property type="evidence" value="ECO:0007669"/>
    <property type="project" value="UniProtKB-KW"/>
</dbReference>
<evidence type="ECO:0000256" key="11">
    <source>
        <dbReference type="PROSITE-ProRule" id="PRU00175"/>
    </source>
</evidence>
<feature type="region of interest" description="Disordered" evidence="13">
    <location>
        <begin position="496"/>
        <end position="525"/>
    </location>
</feature>
<feature type="compositionally biased region" description="Basic and acidic residues" evidence="13">
    <location>
        <begin position="621"/>
        <end position="636"/>
    </location>
</feature>
<dbReference type="EC" id="2.3.2.27" evidence="3"/>
<protein>
    <recommendedName>
        <fullName evidence="3">RING-type E3 ubiquitin transferase</fullName>
        <ecNumber evidence="3">2.3.2.27</ecNumber>
    </recommendedName>
</protein>
<dbReference type="PANTHER" id="PTHR23328:SF0">
    <property type="entry name" value="RING-TYPE DOMAIN-CONTAINING PROTEIN"/>
    <property type="match status" value="1"/>
</dbReference>
<evidence type="ECO:0000256" key="4">
    <source>
        <dbReference type="ARBA" id="ARBA00022679"/>
    </source>
</evidence>
<dbReference type="Gene3D" id="3.30.40.10">
    <property type="entry name" value="Zinc/RING finger domain, C3HC4 (zinc finger)"/>
    <property type="match status" value="1"/>
</dbReference>
<reference evidence="15" key="1">
    <citation type="submission" date="2020-11" db="EMBL/GenBank/DDBJ databases">
        <authorList>
            <person name="Tran Van P."/>
        </authorList>
    </citation>
    <scope>NUCLEOTIDE SEQUENCE</scope>
</reference>
<dbReference type="GO" id="GO:0035861">
    <property type="term" value="C:site of double-strand break"/>
    <property type="evidence" value="ECO:0007669"/>
    <property type="project" value="TreeGrafter"/>
</dbReference>
<sequence length="722" mass="80901">MLFKCSGSYAKLYNRIQHKHRCHQTTSNPVHQDACWDEEVLCSALDLIEKEEYNCVKCLNELEKNKSYNVVVAKEAGNEPNVIVLVCVGRVRMPGKSFGDIVNRRSSASQRALNYFGVCRGIFIEPVTLPCHHGLCLQCFERTMEETSLTCPMCRKRVGSWLRTATKDGKLVNDQLWSVIQQKFPKQVHAKLNGEDDGLEEKVVTNSTPRVRICSQGEIRREYEQHLRQLEEENQHKIEAEQKASDELIRKLQEEDQMQLNERLQQSGIDEQVAKLLQKETNQSTDSSIDKLKSGVHNKENKAGSQGLPLKGPMDAFLQKNSSVTSNNITINNKKLTHTELANNVYNMAKSKMAATVSGASKKRSSSNLSTCSNDSINQEMHHFKPIRTAPRTPPKRLPDGKVLEPKLIKATPINLNQVYDSADSTQTYVSSSLWKQVIAVQNDRADALISRSKPCTITGRSSSSAFSGIGAALYNVRASGSHFLSVDSSSTAADYSTLSPRKKQCRDSDNYRKKHDSEDSHTSARQKVIAIVHSDAMAAVGSSVGGHSRRLDAEKEYIINMEASVPAKPNTSRKNKKDYSSDSDSSETDLDDPSVSREICMQPEGQVKALSGRRTIRSLVESKEKEQSGRDDRSVNSETMSIGTCDINNAAVDVLNEQARIERMIHQERADYELALRLEQEWAVADRTVDRSKGSSRAYELRQSKRSRQSTLDEFARTARH</sequence>
<keyword evidence="7 11" id="KW-0863">Zinc-finger</keyword>
<dbReference type="GO" id="GO:0061630">
    <property type="term" value="F:ubiquitin protein ligase activity"/>
    <property type="evidence" value="ECO:0007669"/>
    <property type="project" value="UniProtKB-EC"/>
</dbReference>